<name>A0A1Q5T180_9BACL</name>
<protein>
    <submittedName>
        <fullName evidence="1">Uncharacterized protein</fullName>
    </submittedName>
</protein>
<gene>
    <name evidence="1" type="ORF">BRO54_1780</name>
</gene>
<proteinExistence type="predicted"/>
<reference evidence="1 2" key="1">
    <citation type="submission" date="2016-11" db="EMBL/GenBank/DDBJ databases">
        <authorList>
            <person name="Kadnikov V."/>
            <person name="Nazina T."/>
        </authorList>
    </citation>
    <scope>NUCLEOTIDE SEQUENCE [LARGE SCALE GENOMIC DNA]</scope>
    <source>
        <strain evidence="1 2">1017</strain>
    </source>
</reference>
<dbReference type="AlphaFoldDB" id="A0A1Q5T180"/>
<dbReference type="Proteomes" id="UP000186030">
    <property type="component" value="Unassembled WGS sequence"/>
</dbReference>
<comment type="caution">
    <text evidence="1">The sequence shown here is derived from an EMBL/GenBank/DDBJ whole genome shotgun (WGS) entry which is preliminary data.</text>
</comment>
<accession>A0A1Q5T180</accession>
<organism evidence="1 2">
    <name type="scientific">Geobacillus proteiniphilus</name>
    <dbReference type="NCBI Taxonomy" id="860353"/>
    <lineage>
        <taxon>Bacteria</taxon>
        <taxon>Bacillati</taxon>
        <taxon>Bacillota</taxon>
        <taxon>Bacilli</taxon>
        <taxon>Bacillales</taxon>
        <taxon>Anoxybacillaceae</taxon>
        <taxon>Geobacillus</taxon>
    </lineage>
</organism>
<sequence>MFFLYNCSFLGKRTAYSHHFQMPLRTCTVGARTAENGRPLRFF</sequence>
<evidence type="ECO:0000313" key="2">
    <source>
        <dbReference type="Proteomes" id="UP000186030"/>
    </source>
</evidence>
<reference evidence="2" key="2">
    <citation type="submission" date="2017-01" db="EMBL/GenBank/DDBJ databases">
        <title>Genome sequencing and annotation of Geobacillus sp. 1017, a Hydrocarbon-Oxidizing Thermophilic Bacterium Isolated from a Heavy Oil Reservoir (China).</title>
        <authorList>
            <person name="Kadnikov V.V."/>
            <person name="Mardanov A.V."/>
            <person name="Poltaraus A.B."/>
            <person name="Sokolova D.S."/>
            <person name="Semenova E.M."/>
            <person name="Ravin N.V."/>
            <person name="Tourova T.P."/>
            <person name="Nazina T.N."/>
        </authorList>
    </citation>
    <scope>NUCLEOTIDE SEQUENCE [LARGE SCALE GENOMIC DNA]</scope>
    <source>
        <strain evidence="2">1017</strain>
    </source>
</reference>
<evidence type="ECO:0000313" key="1">
    <source>
        <dbReference type="EMBL" id="OKO94019.1"/>
    </source>
</evidence>
<dbReference type="EMBL" id="MQMG01000019">
    <property type="protein sequence ID" value="OKO94019.1"/>
    <property type="molecule type" value="Genomic_DNA"/>
</dbReference>